<dbReference type="GO" id="GO:0046872">
    <property type="term" value="F:metal ion binding"/>
    <property type="evidence" value="ECO:0007669"/>
    <property type="project" value="UniProtKB-KW"/>
</dbReference>
<feature type="region of interest" description="Disordered" evidence="8">
    <location>
        <begin position="241"/>
        <end position="283"/>
    </location>
</feature>
<dbReference type="Proteomes" id="UP000054097">
    <property type="component" value="Unassembled WGS sequence"/>
</dbReference>
<keyword evidence="7" id="KW-0964">Secreted</keyword>
<evidence type="ECO:0000256" key="3">
    <source>
        <dbReference type="ARBA" id="ARBA00023002"/>
    </source>
</evidence>
<reference evidence="12" key="2">
    <citation type="submission" date="2015-01" db="EMBL/GenBank/DDBJ databases">
        <title>Evolutionary Origins and Diversification of the Mycorrhizal Mutualists.</title>
        <authorList>
            <consortium name="DOE Joint Genome Institute"/>
            <consortium name="Mycorrhizal Genomics Consortium"/>
            <person name="Kohler A."/>
            <person name="Kuo A."/>
            <person name="Nagy L.G."/>
            <person name="Floudas D."/>
            <person name="Copeland A."/>
            <person name="Barry K.W."/>
            <person name="Cichocki N."/>
            <person name="Veneault-Fourrey C."/>
            <person name="LaButti K."/>
            <person name="Lindquist E.A."/>
            <person name="Lipzen A."/>
            <person name="Lundell T."/>
            <person name="Morin E."/>
            <person name="Murat C."/>
            <person name="Riley R."/>
            <person name="Ohm R."/>
            <person name="Sun H."/>
            <person name="Tunlid A."/>
            <person name="Henrissat B."/>
            <person name="Grigoriev I.V."/>
            <person name="Hibbett D.S."/>
            <person name="Martin F."/>
        </authorList>
    </citation>
    <scope>NUCLEOTIDE SEQUENCE [LARGE SCALE GENOMIC DNA]</scope>
    <source>
        <strain evidence="12">MAFF 305830</strain>
    </source>
</reference>
<comment type="catalytic activity">
    <reaction evidence="7">
        <text>[(1-&gt;4)-beta-D-glucosyl]n+m + reduced acceptor + O2 = 4-dehydro-beta-D-glucosyl-[(1-&gt;4)-beta-D-glucosyl]n-1 + [(1-&gt;4)-beta-D-glucosyl]m + acceptor + H2O.</text>
        <dbReference type="EC" id="1.14.99.56"/>
    </reaction>
</comment>
<dbReference type="HOGENOM" id="CLU_031730_0_2_1"/>
<dbReference type="GO" id="GO:0008810">
    <property type="term" value="F:cellulase activity"/>
    <property type="evidence" value="ECO:0007669"/>
    <property type="project" value="UniProtKB-UniRule"/>
</dbReference>
<sequence length="370" mass="38606">MRSTFVSSLLLAAAANAHSIFQRVSVNGADQGLLTGMRAPSSNNPITSVSDGGFACNNGLSSSSTIINIPAGARVGSLWQHVIGGAQYANDVDNPIATSHHGPIQVYLAKVSNAQSTSTSGLSWFKVASDGFSGGKWGVDNMVANAGWSYFNMPSCIAPGNYLMRVELLALHNAYSSGGAQFFIRLMSCAQINVTGSGSFTPSSTVSFPGAYSSSDPGILISIYGTGGVADNGGKPYTPPGPAVISCSGSTNNTPTTTPTQASSTKTSSTSTKATSTSTTAGSTGGAALYAQCGGMNYNGPTTCSQGTCKMSNEYYSELIYLLYEERLVNCTSQANAFLDRHTSSRNLPFIYPFVCFVIIHEHAFLYKCQ</sequence>
<dbReference type="Pfam" id="PF03443">
    <property type="entry name" value="AA9"/>
    <property type="match status" value="1"/>
</dbReference>
<evidence type="ECO:0000313" key="12">
    <source>
        <dbReference type="Proteomes" id="UP000054097"/>
    </source>
</evidence>
<keyword evidence="2 9" id="KW-0732">Signal</keyword>
<evidence type="ECO:0000256" key="4">
    <source>
        <dbReference type="ARBA" id="ARBA00023008"/>
    </source>
</evidence>
<dbReference type="GO" id="GO:0030248">
    <property type="term" value="F:cellulose binding"/>
    <property type="evidence" value="ECO:0007669"/>
    <property type="project" value="UniProtKB-UniRule"/>
</dbReference>
<reference evidence="11 12" key="1">
    <citation type="submission" date="2014-04" db="EMBL/GenBank/DDBJ databases">
        <authorList>
            <consortium name="DOE Joint Genome Institute"/>
            <person name="Kuo A."/>
            <person name="Zuccaro A."/>
            <person name="Kohler A."/>
            <person name="Nagy L.G."/>
            <person name="Floudas D."/>
            <person name="Copeland A."/>
            <person name="Barry K.W."/>
            <person name="Cichocki N."/>
            <person name="Veneault-Fourrey C."/>
            <person name="LaButti K."/>
            <person name="Lindquist E.A."/>
            <person name="Lipzen A."/>
            <person name="Lundell T."/>
            <person name="Morin E."/>
            <person name="Murat C."/>
            <person name="Sun H."/>
            <person name="Tunlid A."/>
            <person name="Henrissat B."/>
            <person name="Grigoriev I.V."/>
            <person name="Hibbett D.S."/>
            <person name="Martin F."/>
            <person name="Nordberg H.P."/>
            <person name="Cantor M.N."/>
            <person name="Hua S.X."/>
        </authorList>
    </citation>
    <scope>NUCLEOTIDE SEQUENCE [LARGE SCALE GENOMIC DNA]</scope>
    <source>
        <strain evidence="11 12">MAFF 305830</strain>
    </source>
</reference>
<dbReference type="InterPro" id="IPR035971">
    <property type="entry name" value="CBD_sf"/>
</dbReference>
<keyword evidence="7" id="KW-0624">Polysaccharide degradation</keyword>
<keyword evidence="6 7" id="KW-1015">Disulfide bond</keyword>
<evidence type="ECO:0000256" key="9">
    <source>
        <dbReference type="SAM" id="SignalP"/>
    </source>
</evidence>
<accession>A0A0C2WL62</accession>
<evidence type="ECO:0000256" key="7">
    <source>
        <dbReference type="RuleBase" id="RU368122"/>
    </source>
</evidence>
<feature type="domain" description="CBM1" evidence="10">
    <location>
        <begin position="285"/>
        <end position="320"/>
    </location>
</feature>
<comment type="domain">
    <text evidence="7">Has a modular structure: an endo-beta-1,4-glucanase catalytic module at the N-terminus, a linker rich in serines and threonines, and a C-terminal carbohydrate-binding module (CBM).</text>
</comment>
<dbReference type="Pfam" id="PF00734">
    <property type="entry name" value="CBM_1"/>
    <property type="match status" value="1"/>
</dbReference>
<evidence type="ECO:0000256" key="8">
    <source>
        <dbReference type="SAM" id="MobiDB-lite"/>
    </source>
</evidence>
<evidence type="ECO:0000256" key="2">
    <source>
        <dbReference type="ARBA" id="ARBA00022729"/>
    </source>
</evidence>
<dbReference type="SMART" id="SM00236">
    <property type="entry name" value="fCBD"/>
    <property type="match status" value="1"/>
</dbReference>
<keyword evidence="3" id="KW-0560">Oxidoreductase</keyword>
<dbReference type="InterPro" id="IPR005103">
    <property type="entry name" value="AA9_LPMO"/>
</dbReference>
<dbReference type="SUPFAM" id="SSF57180">
    <property type="entry name" value="Cellulose-binding domain"/>
    <property type="match status" value="1"/>
</dbReference>
<dbReference type="GO" id="GO:0005576">
    <property type="term" value="C:extracellular region"/>
    <property type="evidence" value="ECO:0007669"/>
    <property type="project" value="UniProtKB-SubCell"/>
</dbReference>
<evidence type="ECO:0000256" key="1">
    <source>
        <dbReference type="ARBA" id="ARBA00022723"/>
    </source>
</evidence>
<feature type="compositionally biased region" description="Low complexity" evidence="8">
    <location>
        <begin position="248"/>
        <end position="283"/>
    </location>
</feature>
<evidence type="ECO:0000313" key="11">
    <source>
        <dbReference type="EMBL" id="KIM27048.1"/>
    </source>
</evidence>
<dbReference type="Gene3D" id="2.70.50.70">
    <property type="match status" value="1"/>
</dbReference>
<keyword evidence="7" id="KW-0136">Cellulose degradation</keyword>
<protein>
    <recommendedName>
        <fullName evidence="7">AA9 family lytic polysaccharide monooxygenase</fullName>
        <ecNumber evidence="7">1.14.99.56</ecNumber>
    </recommendedName>
    <alternativeName>
        <fullName evidence="7">Endo-beta-1,4-glucanase</fullName>
    </alternativeName>
    <alternativeName>
        <fullName evidence="7">Glycosyl hydrolase 61 family protein</fullName>
    </alternativeName>
</protein>
<dbReference type="InterPro" id="IPR000254">
    <property type="entry name" value="CBD"/>
</dbReference>
<dbReference type="GO" id="GO:0004497">
    <property type="term" value="F:monooxygenase activity"/>
    <property type="evidence" value="ECO:0007669"/>
    <property type="project" value="UniProtKB-KW"/>
</dbReference>
<keyword evidence="12" id="KW-1185">Reference proteome</keyword>
<evidence type="ECO:0000256" key="6">
    <source>
        <dbReference type="ARBA" id="ARBA00023157"/>
    </source>
</evidence>
<comment type="subcellular location">
    <subcellularLocation>
        <location evidence="7">Secreted</location>
    </subcellularLocation>
</comment>
<gene>
    <name evidence="11" type="ORF">M408DRAFT_71712</name>
</gene>
<keyword evidence="5" id="KW-0503">Monooxygenase</keyword>
<dbReference type="PANTHER" id="PTHR33353">
    <property type="entry name" value="PUTATIVE (AFU_ORTHOLOGUE AFUA_1G12560)-RELATED"/>
    <property type="match status" value="1"/>
</dbReference>
<comment type="function">
    <text evidence="7">Lytic polysaccharide monooxygenase (LMPO) that depolymerizes crystalline and amorphous polysaccharides via the oxidation of scissile alpha- or beta-(1-4)-glycosidic bonds, yielding C1 and/or C4 oxidation products. Catalysis by LPMOs requires the reduction of the active-site copper from Cu(II) to Cu(I) by a reducing agent and H(2)O(2) or O(2) as a cosubstrate.</text>
</comment>
<name>A0A0C2WL62_SERVB</name>
<keyword evidence="4" id="KW-0186">Copper</keyword>
<feature type="chain" id="PRO_5002158145" description="AA9 family lytic polysaccharide monooxygenase" evidence="9">
    <location>
        <begin position="18"/>
        <end position="370"/>
    </location>
</feature>
<dbReference type="CDD" id="cd21175">
    <property type="entry name" value="LPMO_AA9"/>
    <property type="match status" value="1"/>
</dbReference>
<feature type="signal peptide" evidence="9">
    <location>
        <begin position="1"/>
        <end position="17"/>
    </location>
</feature>
<dbReference type="EMBL" id="KN824301">
    <property type="protein sequence ID" value="KIM27048.1"/>
    <property type="molecule type" value="Genomic_DNA"/>
</dbReference>
<evidence type="ECO:0000259" key="10">
    <source>
        <dbReference type="PROSITE" id="PS51164"/>
    </source>
</evidence>
<dbReference type="AlphaFoldDB" id="A0A0C2WL62"/>
<proteinExistence type="predicted"/>
<dbReference type="OrthoDB" id="2525337at2759"/>
<dbReference type="InterPro" id="IPR049892">
    <property type="entry name" value="AA9"/>
</dbReference>
<organism evidence="11 12">
    <name type="scientific">Serendipita vermifera MAFF 305830</name>
    <dbReference type="NCBI Taxonomy" id="933852"/>
    <lineage>
        <taxon>Eukaryota</taxon>
        <taxon>Fungi</taxon>
        <taxon>Dikarya</taxon>
        <taxon>Basidiomycota</taxon>
        <taxon>Agaricomycotina</taxon>
        <taxon>Agaricomycetes</taxon>
        <taxon>Sebacinales</taxon>
        <taxon>Serendipitaceae</taxon>
        <taxon>Serendipita</taxon>
    </lineage>
</organism>
<evidence type="ECO:0000256" key="5">
    <source>
        <dbReference type="ARBA" id="ARBA00023033"/>
    </source>
</evidence>
<keyword evidence="1" id="KW-0479">Metal-binding</keyword>
<keyword evidence="7" id="KW-0119">Carbohydrate metabolism</keyword>
<dbReference type="PROSITE" id="PS51164">
    <property type="entry name" value="CBM1_2"/>
    <property type="match status" value="1"/>
</dbReference>
<dbReference type="GO" id="GO:0030245">
    <property type="term" value="P:cellulose catabolic process"/>
    <property type="evidence" value="ECO:0007669"/>
    <property type="project" value="UniProtKB-UniRule"/>
</dbReference>
<dbReference type="STRING" id="933852.A0A0C2WL62"/>
<dbReference type="PANTHER" id="PTHR33353:SF13">
    <property type="entry name" value="ENDOGLUCANASE II"/>
    <property type="match status" value="1"/>
</dbReference>
<dbReference type="EC" id="1.14.99.56" evidence="7"/>